<organism evidence="2 3">
    <name type="scientific">Parasponia andersonii</name>
    <name type="common">Sponia andersonii</name>
    <dbReference type="NCBI Taxonomy" id="3476"/>
    <lineage>
        <taxon>Eukaryota</taxon>
        <taxon>Viridiplantae</taxon>
        <taxon>Streptophyta</taxon>
        <taxon>Embryophyta</taxon>
        <taxon>Tracheophyta</taxon>
        <taxon>Spermatophyta</taxon>
        <taxon>Magnoliopsida</taxon>
        <taxon>eudicotyledons</taxon>
        <taxon>Gunneridae</taxon>
        <taxon>Pentapetalae</taxon>
        <taxon>rosids</taxon>
        <taxon>fabids</taxon>
        <taxon>Rosales</taxon>
        <taxon>Cannabaceae</taxon>
        <taxon>Parasponia</taxon>
    </lineage>
</organism>
<proteinExistence type="predicted"/>
<comment type="caution">
    <text evidence="2">The sequence shown here is derived from an EMBL/GenBank/DDBJ whole genome shotgun (WGS) entry which is preliminary data.</text>
</comment>
<feature type="signal peptide" evidence="1">
    <location>
        <begin position="1"/>
        <end position="20"/>
    </location>
</feature>
<gene>
    <name evidence="2" type="ORF">PanWU01x14_131480</name>
</gene>
<sequence length="53" mass="5762">HTLAFTIVLTPALSYLTSDCFDSGNNLTYTNCLDDSANLTSSRVVYDSRGNLT</sequence>
<evidence type="ECO:0000256" key="1">
    <source>
        <dbReference type="SAM" id="SignalP"/>
    </source>
</evidence>
<protein>
    <submittedName>
        <fullName evidence="2">Uncharacterized protein</fullName>
    </submittedName>
</protein>
<name>A0A2P5CR05_PARAD</name>
<dbReference type="EMBL" id="JXTB01000104">
    <property type="protein sequence ID" value="PON63484.1"/>
    <property type="molecule type" value="Genomic_DNA"/>
</dbReference>
<feature type="chain" id="PRO_5015122377" evidence="1">
    <location>
        <begin position="21"/>
        <end position="53"/>
    </location>
</feature>
<accession>A0A2P5CR05</accession>
<keyword evidence="1" id="KW-0732">Signal</keyword>
<evidence type="ECO:0000313" key="3">
    <source>
        <dbReference type="Proteomes" id="UP000237105"/>
    </source>
</evidence>
<reference evidence="3" key="1">
    <citation type="submission" date="2016-06" db="EMBL/GenBank/DDBJ databases">
        <title>Parallel loss of symbiosis genes in relatives of nitrogen-fixing non-legume Parasponia.</title>
        <authorList>
            <person name="Van Velzen R."/>
            <person name="Holmer R."/>
            <person name="Bu F."/>
            <person name="Rutten L."/>
            <person name="Van Zeijl A."/>
            <person name="Liu W."/>
            <person name="Santuari L."/>
            <person name="Cao Q."/>
            <person name="Sharma T."/>
            <person name="Shen D."/>
            <person name="Roswanjaya Y."/>
            <person name="Wardhani T."/>
            <person name="Kalhor M.S."/>
            <person name="Jansen J."/>
            <person name="Van den Hoogen J."/>
            <person name="Gungor B."/>
            <person name="Hartog M."/>
            <person name="Hontelez J."/>
            <person name="Verver J."/>
            <person name="Yang W.-C."/>
            <person name="Schijlen E."/>
            <person name="Repin R."/>
            <person name="Schilthuizen M."/>
            <person name="Schranz E."/>
            <person name="Heidstra R."/>
            <person name="Miyata K."/>
            <person name="Fedorova E."/>
            <person name="Kohlen W."/>
            <person name="Bisseling T."/>
            <person name="Smit S."/>
            <person name="Geurts R."/>
        </authorList>
    </citation>
    <scope>NUCLEOTIDE SEQUENCE [LARGE SCALE GENOMIC DNA]</scope>
    <source>
        <strain evidence="3">cv. WU1-14</strain>
    </source>
</reference>
<evidence type="ECO:0000313" key="2">
    <source>
        <dbReference type="EMBL" id="PON63484.1"/>
    </source>
</evidence>
<feature type="non-terminal residue" evidence="2">
    <location>
        <position position="1"/>
    </location>
</feature>
<keyword evidence="3" id="KW-1185">Reference proteome</keyword>
<dbReference type="Proteomes" id="UP000237105">
    <property type="component" value="Unassembled WGS sequence"/>
</dbReference>
<dbReference type="AlphaFoldDB" id="A0A2P5CR05"/>